<dbReference type="InterPro" id="IPR036986">
    <property type="entry name" value="S4_RNA-bd_sf"/>
</dbReference>
<keyword evidence="12" id="KW-1185">Reference proteome</keyword>
<dbReference type="CDD" id="cd02553">
    <property type="entry name" value="PseudoU_synth_RsuA"/>
    <property type="match status" value="1"/>
</dbReference>
<comment type="function">
    <text evidence="5">Responsible for synthesis of pseudouridine from uracil-516 in 16S ribosomal RNA.</text>
</comment>
<evidence type="ECO:0000256" key="3">
    <source>
        <dbReference type="ARBA" id="ARBA00023235"/>
    </source>
</evidence>
<dbReference type="EMBL" id="CACSIK010000001">
    <property type="protein sequence ID" value="CAA0086086.1"/>
    <property type="molecule type" value="Genomic_DNA"/>
</dbReference>
<dbReference type="Gene3D" id="3.30.70.1560">
    <property type="entry name" value="Alpha-L RNA-binding motif"/>
    <property type="match status" value="1"/>
</dbReference>
<keyword evidence="3 7" id="KW-0413">Isomerase</keyword>
<dbReference type="Gene3D" id="3.30.70.580">
    <property type="entry name" value="Pseudouridine synthase I, catalytic domain, N-terminal subdomain"/>
    <property type="match status" value="1"/>
</dbReference>
<comment type="catalytic activity">
    <reaction evidence="4">
        <text>uridine(516) in 16S rRNA = pseudouridine(516) in 16S rRNA</text>
        <dbReference type="Rhea" id="RHEA:38867"/>
        <dbReference type="Rhea" id="RHEA-COMP:10089"/>
        <dbReference type="Rhea" id="RHEA-COMP:10090"/>
        <dbReference type="ChEBI" id="CHEBI:65314"/>
        <dbReference type="ChEBI" id="CHEBI:65315"/>
        <dbReference type="EC" id="5.4.99.19"/>
    </reaction>
</comment>
<dbReference type="InterPro" id="IPR000748">
    <property type="entry name" value="PsdUridine_synth_RsuA/RluB/E/F"/>
</dbReference>
<comment type="similarity">
    <text evidence="1 7">Belongs to the pseudouridine synthase RsuA family.</text>
</comment>
<dbReference type="SUPFAM" id="SSF55174">
    <property type="entry name" value="Alpha-L RNA-binding motif"/>
    <property type="match status" value="1"/>
</dbReference>
<evidence type="ECO:0000256" key="7">
    <source>
        <dbReference type="RuleBase" id="RU003887"/>
    </source>
</evidence>
<dbReference type="PROSITE" id="PS50889">
    <property type="entry name" value="S4"/>
    <property type="match status" value="1"/>
</dbReference>
<feature type="domain" description="Pseudouridine synthase RsuA/RluA-like" evidence="8">
    <location>
        <begin position="66"/>
        <end position="194"/>
    </location>
</feature>
<gene>
    <name evidence="11" type="primary">rsuA_1</name>
    <name evidence="11" type="ORF">IHBHHGIJ_00961</name>
    <name evidence="10" type="ORF">KFEGEMFD_00190</name>
</gene>
<evidence type="ECO:0000256" key="2">
    <source>
        <dbReference type="ARBA" id="ARBA00022884"/>
    </source>
</evidence>
<dbReference type="InterPro" id="IPR020094">
    <property type="entry name" value="TruA/RsuA/RluB/E/F_N"/>
</dbReference>
<dbReference type="EMBL" id="CACSIM010000001">
    <property type="protein sequence ID" value="CAA0079558.1"/>
    <property type="molecule type" value="Genomic_DNA"/>
</dbReference>
<proteinExistence type="inferred from homology"/>
<evidence type="ECO:0000313" key="10">
    <source>
        <dbReference type="EMBL" id="CAA0079558.1"/>
    </source>
</evidence>
<dbReference type="InterPro" id="IPR002942">
    <property type="entry name" value="S4_RNA-bd"/>
</dbReference>
<dbReference type="InterPro" id="IPR018496">
    <property type="entry name" value="PsdUridine_synth_RsuA/RluB_CS"/>
</dbReference>
<dbReference type="RefSeq" id="WP_235035493.1">
    <property type="nucleotide sequence ID" value="NZ_CACSIK010000001.1"/>
</dbReference>
<evidence type="ECO:0000259" key="8">
    <source>
        <dbReference type="Pfam" id="PF00849"/>
    </source>
</evidence>
<name>A0A5S9N902_9GAMM</name>
<dbReference type="PANTHER" id="PTHR47683">
    <property type="entry name" value="PSEUDOURIDINE SYNTHASE FAMILY PROTEIN-RELATED"/>
    <property type="match status" value="1"/>
</dbReference>
<dbReference type="SUPFAM" id="SSF55120">
    <property type="entry name" value="Pseudouridine synthase"/>
    <property type="match status" value="1"/>
</dbReference>
<dbReference type="GO" id="GO:0160136">
    <property type="term" value="F:16S rRNA pseudouridine(516) synthase activity"/>
    <property type="evidence" value="ECO:0007669"/>
    <property type="project" value="UniProtKB-EC"/>
</dbReference>
<evidence type="ECO:0000256" key="4">
    <source>
        <dbReference type="ARBA" id="ARBA00036749"/>
    </source>
</evidence>
<dbReference type="PROSITE" id="PS01149">
    <property type="entry name" value="PSI_RSU"/>
    <property type="match status" value="1"/>
</dbReference>
<evidence type="ECO:0000256" key="1">
    <source>
        <dbReference type="ARBA" id="ARBA00008348"/>
    </source>
</evidence>
<sequence length="236" mass="26270">MRSNTTRLDRFISAKLRIKRSDVRLLLAQKRVLVDGVVATNIGQVIGPFSWVSFDDEVLQNQVARYLMMNKPLGVVSATKDSRNKTVIDLLPENERAGLHIPGRLDFNTTGLLLLTNDGQWSRNLSSPANNIAKVYTVTVSKPLDASYIDAFASGMFFNYEGITTRPVKLEILADYVAKLSLVEGRYHQIKRMFGRFQNEVLALHRDAIGGLSLDPSLASGQSRPLTQHEVLSLKG</sequence>
<dbReference type="PANTHER" id="PTHR47683:SF4">
    <property type="entry name" value="PSEUDOURIDINE SYNTHASE"/>
    <property type="match status" value="1"/>
</dbReference>
<evidence type="ECO:0000256" key="6">
    <source>
        <dbReference type="PROSITE-ProRule" id="PRU00182"/>
    </source>
</evidence>
<dbReference type="InterPro" id="IPR042092">
    <property type="entry name" value="PsdUridine_s_RsuA/RluB/E/F_cat"/>
</dbReference>
<dbReference type="InterPro" id="IPR020103">
    <property type="entry name" value="PsdUridine_synth_cat_dom_sf"/>
</dbReference>
<evidence type="ECO:0000259" key="9">
    <source>
        <dbReference type="Pfam" id="PF01479"/>
    </source>
</evidence>
<evidence type="ECO:0000256" key="5">
    <source>
        <dbReference type="ARBA" id="ARBA00037590"/>
    </source>
</evidence>
<accession>A0A5S9N902</accession>
<dbReference type="NCBIfam" id="TIGR00093">
    <property type="entry name" value="pseudouridine synthase"/>
    <property type="match status" value="1"/>
</dbReference>
<dbReference type="Proteomes" id="UP000439591">
    <property type="component" value="Unassembled WGS sequence"/>
</dbReference>
<feature type="domain" description="RNA-binding S4" evidence="9">
    <location>
        <begin position="7"/>
        <end position="47"/>
    </location>
</feature>
<keyword evidence="2 6" id="KW-0694">RNA-binding</keyword>
<dbReference type="GO" id="GO:0000455">
    <property type="term" value="P:enzyme-directed rRNA pseudouridine synthesis"/>
    <property type="evidence" value="ECO:0007669"/>
    <property type="project" value="UniProtKB-ARBA"/>
</dbReference>
<evidence type="ECO:0000313" key="12">
    <source>
        <dbReference type="Proteomes" id="UP000435877"/>
    </source>
</evidence>
<evidence type="ECO:0000313" key="13">
    <source>
        <dbReference type="Proteomes" id="UP000439591"/>
    </source>
</evidence>
<dbReference type="Pfam" id="PF01479">
    <property type="entry name" value="S4"/>
    <property type="match status" value="1"/>
</dbReference>
<dbReference type="GO" id="GO:0003723">
    <property type="term" value="F:RNA binding"/>
    <property type="evidence" value="ECO:0007669"/>
    <property type="project" value="UniProtKB-KW"/>
</dbReference>
<reference evidence="12 13" key="1">
    <citation type="submission" date="2019-11" db="EMBL/GenBank/DDBJ databases">
        <authorList>
            <person name="Holert J."/>
        </authorList>
    </citation>
    <scope>NUCLEOTIDE SEQUENCE [LARGE SCALE GENOMIC DNA]</scope>
    <source>
        <strain evidence="10">BC3_2A</strain>
        <strain evidence="11">SB11_1A</strain>
    </source>
</reference>
<organism evidence="11 12">
    <name type="scientific">Zhongshania aliphaticivorans</name>
    <dbReference type="NCBI Taxonomy" id="1470434"/>
    <lineage>
        <taxon>Bacteria</taxon>
        <taxon>Pseudomonadati</taxon>
        <taxon>Pseudomonadota</taxon>
        <taxon>Gammaproteobacteria</taxon>
        <taxon>Cellvibrionales</taxon>
        <taxon>Spongiibacteraceae</taxon>
        <taxon>Zhongshania</taxon>
    </lineage>
</organism>
<dbReference type="Gene3D" id="3.10.290.10">
    <property type="entry name" value="RNA-binding S4 domain"/>
    <property type="match status" value="1"/>
</dbReference>
<dbReference type="AlphaFoldDB" id="A0A5S9N902"/>
<dbReference type="EC" id="5.4.99.-" evidence="7"/>
<dbReference type="InterPro" id="IPR050343">
    <property type="entry name" value="RsuA_PseudoU_synthase"/>
</dbReference>
<dbReference type="InterPro" id="IPR006145">
    <property type="entry name" value="PsdUridine_synth_RsuA/RluA"/>
</dbReference>
<dbReference type="Pfam" id="PF00849">
    <property type="entry name" value="PseudoU_synth_2"/>
    <property type="match status" value="1"/>
</dbReference>
<evidence type="ECO:0000313" key="11">
    <source>
        <dbReference type="EMBL" id="CAA0086086.1"/>
    </source>
</evidence>
<protein>
    <recommendedName>
        <fullName evidence="7">Pseudouridine synthase</fullName>
        <ecNumber evidence="7">5.4.99.-</ecNumber>
    </recommendedName>
</protein>
<dbReference type="Proteomes" id="UP000435877">
    <property type="component" value="Unassembled WGS sequence"/>
</dbReference>